<dbReference type="AlphaFoldDB" id="A0AAD5LZ80"/>
<sequence length="386" mass="43495">MGSTSDEHDAPPPPATKRPPRKRVRKATNTLRKARLCAALLRYLFMAVSLTLSHSLQEEIEALEREIDQLQSLHAHLCRSQAAPHDRSESHRPALRPRQSVDASERRREVDRLQQILQHSQLSFTGLRSLTSAFFIHQPTPPTFVPIRLGTDRDTRRATLESLRPRRLQDARRFLLERRRFLDPSRPHTAVERFENDAGDPCHEQFDVTPLGDTSVGVVLAAAAQYATNMEMHLSEQLGTVTIREDDDASEEFSPATSQRRIVSTTPVGLPVEVNFVLFREYFEAGSAAELPQEHALLAAQFVEHDELYPYLPSSRLRFDIVGNILIAGSDSGVTLTRWASIRLHRGPSAGIPTELLTAIRDGMQQWADVMLRAIRERVQLASTTS</sequence>
<comment type="caution">
    <text evidence="2">The sequence shown here is derived from an EMBL/GenBank/DDBJ whole genome shotgun (WGS) entry which is preliminary data.</text>
</comment>
<evidence type="ECO:0000313" key="3">
    <source>
        <dbReference type="Proteomes" id="UP001209570"/>
    </source>
</evidence>
<protein>
    <submittedName>
        <fullName evidence="2">Uncharacterized protein</fullName>
    </submittedName>
</protein>
<accession>A0AAD5LZ80</accession>
<evidence type="ECO:0000256" key="1">
    <source>
        <dbReference type="SAM" id="MobiDB-lite"/>
    </source>
</evidence>
<dbReference type="EMBL" id="JAKCXM010000210">
    <property type="protein sequence ID" value="KAJ0398608.1"/>
    <property type="molecule type" value="Genomic_DNA"/>
</dbReference>
<keyword evidence="3" id="KW-1185">Reference proteome</keyword>
<gene>
    <name evidence="2" type="ORF">P43SY_005233</name>
</gene>
<evidence type="ECO:0000313" key="2">
    <source>
        <dbReference type="EMBL" id="KAJ0398608.1"/>
    </source>
</evidence>
<feature type="compositionally biased region" description="Basic and acidic residues" evidence="1">
    <location>
        <begin position="1"/>
        <end position="10"/>
    </location>
</feature>
<proteinExistence type="predicted"/>
<reference evidence="2" key="1">
    <citation type="submission" date="2021-12" db="EMBL/GenBank/DDBJ databases">
        <title>Prjna785345.</title>
        <authorList>
            <person name="Rujirawat T."/>
            <person name="Krajaejun T."/>
        </authorList>
    </citation>
    <scope>NUCLEOTIDE SEQUENCE</scope>
    <source>
        <strain evidence="2">Pi057C3</strain>
    </source>
</reference>
<dbReference type="Proteomes" id="UP001209570">
    <property type="component" value="Unassembled WGS sequence"/>
</dbReference>
<name>A0AAD5LZ80_PYTIN</name>
<feature type="region of interest" description="Disordered" evidence="1">
    <location>
        <begin position="78"/>
        <end position="107"/>
    </location>
</feature>
<feature type="region of interest" description="Disordered" evidence="1">
    <location>
        <begin position="1"/>
        <end position="28"/>
    </location>
</feature>
<organism evidence="2 3">
    <name type="scientific">Pythium insidiosum</name>
    <name type="common">Pythiosis disease agent</name>
    <dbReference type="NCBI Taxonomy" id="114742"/>
    <lineage>
        <taxon>Eukaryota</taxon>
        <taxon>Sar</taxon>
        <taxon>Stramenopiles</taxon>
        <taxon>Oomycota</taxon>
        <taxon>Peronosporomycetes</taxon>
        <taxon>Pythiales</taxon>
        <taxon>Pythiaceae</taxon>
        <taxon>Pythium</taxon>
    </lineage>
</organism>